<gene>
    <name evidence="1" type="ORF">PVK06_048638</name>
</gene>
<evidence type="ECO:0000313" key="1">
    <source>
        <dbReference type="EMBL" id="KAK5772353.1"/>
    </source>
</evidence>
<keyword evidence="2" id="KW-1185">Reference proteome</keyword>
<name>A0ABR0MGZ3_GOSAR</name>
<evidence type="ECO:0000313" key="2">
    <source>
        <dbReference type="Proteomes" id="UP001358586"/>
    </source>
</evidence>
<sequence>MLLCQQRGIVPRVGKKILENKGPINEASVERITQGKDTSILKEAETSKIRKGKAKADSKRTNLNAETSLWHKMKDVKKMEVSEKEKEKEDEDFVEKVITTPEFVGANIDNLERTGVRPVKVAEVTSKEQCNSWVIVAYTGPL</sequence>
<comment type="caution">
    <text evidence="1">The sequence shown here is derived from an EMBL/GenBank/DDBJ whole genome shotgun (WGS) entry which is preliminary data.</text>
</comment>
<reference evidence="1 2" key="1">
    <citation type="submission" date="2023-03" db="EMBL/GenBank/DDBJ databases">
        <title>WGS of Gossypium arboreum.</title>
        <authorList>
            <person name="Yu D."/>
        </authorList>
    </citation>
    <scope>NUCLEOTIDE SEQUENCE [LARGE SCALE GENOMIC DNA]</scope>
    <source>
        <tissue evidence="1">Leaf</tissue>
    </source>
</reference>
<protein>
    <submittedName>
        <fullName evidence="1">Uncharacterized protein</fullName>
    </submittedName>
</protein>
<proteinExistence type="predicted"/>
<organism evidence="1 2">
    <name type="scientific">Gossypium arboreum</name>
    <name type="common">Tree cotton</name>
    <name type="synonym">Gossypium nanking</name>
    <dbReference type="NCBI Taxonomy" id="29729"/>
    <lineage>
        <taxon>Eukaryota</taxon>
        <taxon>Viridiplantae</taxon>
        <taxon>Streptophyta</taxon>
        <taxon>Embryophyta</taxon>
        <taxon>Tracheophyta</taxon>
        <taxon>Spermatophyta</taxon>
        <taxon>Magnoliopsida</taxon>
        <taxon>eudicotyledons</taxon>
        <taxon>Gunneridae</taxon>
        <taxon>Pentapetalae</taxon>
        <taxon>rosids</taxon>
        <taxon>malvids</taxon>
        <taxon>Malvales</taxon>
        <taxon>Malvaceae</taxon>
        <taxon>Malvoideae</taxon>
        <taxon>Gossypium</taxon>
    </lineage>
</organism>
<accession>A0ABR0MGZ3</accession>
<dbReference type="Proteomes" id="UP001358586">
    <property type="component" value="Chromosome 13"/>
</dbReference>
<dbReference type="EMBL" id="JARKNE010000013">
    <property type="protein sequence ID" value="KAK5772353.1"/>
    <property type="molecule type" value="Genomic_DNA"/>
</dbReference>